<accession>A0A918WSF0</accession>
<gene>
    <name evidence="2" type="ORF">GCM10010334_03290</name>
</gene>
<reference evidence="2" key="2">
    <citation type="submission" date="2020-09" db="EMBL/GenBank/DDBJ databases">
        <authorList>
            <person name="Sun Q."/>
            <person name="Ohkuma M."/>
        </authorList>
    </citation>
    <scope>NUCLEOTIDE SEQUENCE</scope>
    <source>
        <strain evidence="2">JCM 4637</strain>
    </source>
</reference>
<protein>
    <recommendedName>
        <fullName evidence="4">DUF1648 domain-containing protein</fullName>
    </recommendedName>
</protein>
<feature type="transmembrane region" description="Helical" evidence="1">
    <location>
        <begin position="133"/>
        <end position="151"/>
    </location>
</feature>
<keyword evidence="1" id="KW-0812">Transmembrane</keyword>
<dbReference type="EMBL" id="BMVC01000001">
    <property type="protein sequence ID" value="GHC78244.1"/>
    <property type="molecule type" value="Genomic_DNA"/>
</dbReference>
<name>A0A918WSF0_9ACTN</name>
<feature type="transmembrane region" description="Helical" evidence="1">
    <location>
        <begin position="56"/>
        <end position="79"/>
    </location>
</feature>
<dbReference type="AlphaFoldDB" id="A0A918WSF0"/>
<evidence type="ECO:0000256" key="1">
    <source>
        <dbReference type="SAM" id="Phobius"/>
    </source>
</evidence>
<evidence type="ECO:0000313" key="3">
    <source>
        <dbReference type="Proteomes" id="UP000638353"/>
    </source>
</evidence>
<keyword evidence="1" id="KW-1133">Transmembrane helix</keyword>
<feature type="transmembrane region" description="Helical" evidence="1">
    <location>
        <begin position="193"/>
        <end position="211"/>
    </location>
</feature>
<keyword evidence="1" id="KW-0472">Membrane</keyword>
<dbReference type="RefSeq" id="WP_189820845.1">
    <property type="nucleotide sequence ID" value="NZ_BMVC01000001.1"/>
</dbReference>
<dbReference type="Proteomes" id="UP000638353">
    <property type="component" value="Unassembled WGS sequence"/>
</dbReference>
<reference evidence="2" key="1">
    <citation type="journal article" date="2014" name="Int. J. Syst. Evol. Microbiol.">
        <title>Complete genome sequence of Corynebacterium casei LMG S-19264T (=DSM 44701T), isolated from a smear-ripened cheese.</title>
        <authorList>
            <consortium name="US DOE Joint Genome Institute (JGI-PGF)"/>
            <person name="Walter F."/>
            <person name="Albersmeier A."/>
            <person name="Kalinowski J."/>
            <person name="Ruckert C."/>
        </authorList>
    </citation>
    <scope>NUCLEOTIDE SEQUENCE</scope>
    <source>
        <strain evidence="2">JCM 4637</strain>
    </source>
</reference>
<feature type="transmembrane region" description="Helical" evidence="1">
    <location>
        <begin position="91"/>
        <end position="113"/>
    </location>
</feature>
<comment type="caution">
    <text evidence="2">The sequence shown here is derived from an EMBL/GenBank/DDBJ whole genome shotgun (WGS) entry which is preliminary data.</text>
</comment>
<proteinExistence type="predicted"/>
<organism evidence="2 3">
    <name type="scientific">Streptomyces finlayi</name>
    <dbReference type="NCBI Taxonomy" id="67296"/>
    <lineage>
        <taxon>Bacteria</taxon>
        <taxon>Bacillati</taxon>
        <taxon>Actinomycetota</taxon>
        <taxon>Actinomycetes</taxon>
        <taxon>Kitasatosporales</taxon>
        <taxon>Streptomycetaceae</taxon>
        <taxon>Streptomyces</taxon>
    </lineage>
</organism>
<evidence type="ECO:0008006" key="4">
    <source>
        <dbReference type="Google" id="ProtNLM"/>
    </source>
</evidence>
<sequence length="338" mass="34079">MGRDKSRQGRLLLLVGLPFLVAAVAVAVTFVRLRGRLPDALATHFGAEGVPDGHTAWGVFLAVSLGLLVGGGVLFTVVCRAALKAPGGQRTTVAAGAASAVLLGWPVVAVLVANADTGARFGGRVAHFPFWQFAAALGGAVLVGAVVWLLAGAGAGEPVPEGDGPGEDAEGVPRLELADGETAGWTRVTGSRVLPAVGLATLALGAVVGLTTGWGPAVPVLVVGALLATVTGARVTVDRHGLTVSPVLLSRPRMNVPLDRIETAGHRQVSALGDFGGWGYRMRPGASGIVLRSGDALSLHLATGREFVVTVDDAASAAALCNALTERERRSGGSGAGD</sequence>
<evidence type="ECO:0000313" key="2">
    <source>
        <dbReference type="EMBL" id="GHC78244.1"/>
    </source>
</evidence>